<feature type="domain" description="Helicase ATP-binding" evidence="6">
    <location>
        <begin position="110"/>
        <end position="286"/>
    </location>
</feature>
<evidence type="ECO:0000313" key="8">
    <source>
        <dbReference type="EMBL" id="BAC90682.1"/>
    </source>
</evidence>
<keyword evidence="3" id="KW-0347">Helicase</keyword>
<dbReference type="PATRIC" id="fig|251221.4.peg.2768"/>
<feature type="domain" description="Helicase C-terminal" evidence="7">
    <location>
        <begin position="493"/>
        <end position="649"/>
    </location>
</feature>
<dbReference type="CDD" id="cd18011">
    <property type="entry name" value="DEXDc_RapA"/>
    <property type="match status" value="1"/>
</dbReference>
<dbReference type="InterPro" id="IPR038718">
    <property type="entry name" value="SNF2-like_sf"/>
</dbReference>
<evidence type="ECO:0000313" key="9">
    <source>
        <dbReference type="Proteomes" id="UP000000557"/>
    </source>
</evidence>
<keyword evidence="2" id="KW-0378">Hydrolase</keyword>
<name>Q7NGZ6_GLOVI</name>
<organism evidence="8 9">
    <name type="scientific">Gloeobacter violaceus (strain ATCC 29082 / PCC 7421)</name>
    <dbReference type="NCBI Taxonomy" id="251221"/>
    <lineage>
        <taxon>Bacteria</taxon>
        <taxon>Bacillati</taxon>
        <taxon>Cyanobacteriota</taxon>
        <taxon>Cyanophyceae</taxon>
        <taxon>Gloeobacterales</taxon>
        <taxon>Gloeobacteraceae</taxon>
        <taxon>Gloeobacter</taxon>
    </lineage>
</organism>
<feature type="coiled-coil region" evidence="5">
    <location>
        <begin position="436"/>
        <end position="463"/>
    </location>
</feature>
<dbReference type="InterPro" id="IPR001650">
    <property type="entry name" value="Helicase_C-like"/>
</dbReference>
<dbReference type="GO" id="GO:0003682">
    <property type="term" value="F:chromatin binding"/>
    <property type="evidence" value="ECO:0000318"/>
    <property type="project" value="GO_Central"/>
</dbReference>
<dbReference type="GO" id="GO:0005524">
    <property type="term" value="F:ATP binding"/>
    <property type="evidence" value="ECO:0007669"/>
    <property type="project" value="InterPro"/>
</dbReference>
<sequence length="1066" mass="119500">MSVFLPGTEVQARGLRWAVVTADSLGPQTLYRLRGLEGAVLGQELDLLSPFEEINPIERDLRPDKAAPLRNWLVYHQAFLLEQALGPNALLAVQPGRLRLEPYQLVPVLRAIRMSRVRLLLADAVGLGKTVQAGLVITELMARRIAHRILVVCPAGPLLEQWKVEMSERFGLRLEVIDRAKLEEVRRGAELGANPFDHISLGLVSIDFLKQERILDQLERASYDVVVIDEAHHCMDLGSNEREDSQRRRLAEVLARQCDAFILATATPHDGSDRSFASLCELLDPSLVDGQGSLRPERYRAHVVRRLKSHIKDASTGQPLFRERQVKPCPVIPLPNAHSRFIELQRALLELLAPQLRRAFKNRNYSDVLAFIALLKRSVSSVAACKRTLSVVAERFQAFLSEGVENQERRRQRLRTLRDYNRKLERFGSLSAEEEEAQSLLEMEDLAEQLASLEREVRGGSREVAKFSSLVEALDNLVHLAGEALEQDPKLDQFIQVIQAIRAEEPRANVLVYTEYIDTQQAAVRALKQAGFRDVLTMSGEDDEKMRTGTTERFRSEDGLILVSTDAAAEGLNLHQRCHQLIHLELPFNPNRLEQRNGRIDRYGQQHDPIVRYLFLRGTFEERILLRLIVKYEKQRARLTFVPNTLGLNTSTEAGEIRLLKGLMDEDTRLFEAEDTLFDLTEAKEDEGADEATRELLEEVDRSLKSFEKAAQTNTWLGNLGMNAGEDLVREASEARALGHRAGTVDLAQFVADAVRLGGGSVQPTIHPEIQQIRLPSDWTYGLDDLPGYDAASRTLRLTTNLDLMRDPAGLPVGFLGRAHPLVRRALDRVRNLSFGQDIHVGQDPRVSAVKGKVSEPTLLFTFLGRVSSGAGREFERVLAVCSTAKSEPEFYQTAEDWLPLADPGQAIKTTDVYKNHFVGWFTAAQGKARRVASEGFQPMAQVFSGQQQQETQQEQERQQSWFEQRVSEIVPQLQQANLFAPLRTAASAASVPADPNWGSMSEPVAKLAAFAADGTQLPRLRSEAEGVLRLYRQRLALIDARATLGEPEMVLLGVLMIVPETAHAH</sequence>
<gene>
    <name evidence="8" type="ordered locus">gll2741</name>
</gene>
<evidence type="ECO:0000259" key="7">
    <source>
        <dbReference type="PROSITE" id="PS51194"/>
    </source>
</evidence>
<keyword evidence="5" id="KW-0175">Coiled coil</keyword>
<dbReference type="Proteomes" id="UP000000557">
    <property type="component" value="Chromosome"/>
</dbReference>
<dbReference type="HOGENOM" id="CLU_009866_1_0_3"/>
<dbReference type="GO" id="GO:0045944">
    <property type="term" value="P:positive regulation of transcription by RNA polymerase II"/>
    <property type="evidence" value="ECO:0000318"/>
    <property type="project" value="GO_Central"/>
</dbReference>
<dbReference type="PROSITE" id="PS51194">
    <property type="entry name" value="HELICASE_CTER"/>
    <property type="match status" value="1"/>
</dbReference>
<dbReference type="STRING" id="251221.gene:10760243"/>
<keyword evidence="4" id="KW-0067">ATP-binding</keyword>
<evidence type="ECO:0000256" key="5">
    <source>
        <dbReference type="SAM" id="Coils"/>
    </source>
</evidence>
<evidence type="ECO:0000256" key="2">
    <source>
        <dbReference type="ARBA" id="ARBA00022801"/>
    </source>
</evidence>
<reference evidence="8 9" key="1">
    <citation type="journal article" date="2003" name="DNA Res.">
        <title>Complete genome structure of Gloeobacter violaceus PCC 7421, a cyanobacterium that lacks thylakoids.</title>
        <authorList>
            <person name="Nakamura Y."/>
            <person name="Kaneko T."/>
            <person name="Sato S."/>
            <person name="Mimuro M."/>
            <person name="Miyashita H."/>
            <person name="Tsuchiya T."/>
            <person name="Sasamoto S."/>
            <person name="Watanabe A."/>
            <person name="Kawashima K."/>
            <person name="Kishida Y."/>
            <person name="Kiyokawa C."/>
            <person name="Kohara M."/>
            <person name="Matsumoto M."/>
            <person name="Matsuno A."/>
            <person name="Nakazaki N."/>
            <person name="Shimpo S."/>
            <person name="Takeuchi C."/>
            <person name="Yamada M."/>
            <person name="Tabata S."/>
        </authorList>
    </citation>
    <scope>NUCLEOTIDE SEQUENCE [LARGE SCALE GENOMIC DNA]</scope>
    <source>
        <strain evidence="9">ATCC 29082 / PCC 7421</strain>
    </source>
</reference>
<dbReference type="Gene3D" id="3.40.50.300">
    <property type="entry name" value="P-loop containing nucleotide triphosphate hydrolases"/>
    <property type="match status" value="1"/>
</dbReference>
<dbReference type="InterPro" id="IPR049730">
    <property type="entry name" value="SNF2/RAD54-like_C"/>
</dbReference>
<dbReference type="PANTHER" id="PTHR45766">
    <property type="entry name" value="DNA ANNEALING HELICASE AND ENDONUCLEASE ZRANB3 FAMILY MEMBER"/>
    <property type="match status" value="1"/>
</dbReference>
<dbReference type="Gene3D" id="3.40.50.10810">
    <property type="entry name" value="Tandem AAA-ATPase domain"/>
    <property type="match status" value="1"/>
</dbReference>
<dbReference type="InterPro" id="IPR006935">
    <property type="entry name" value="Helicase/UvrB_N"/>
</dbReference>
<dbReference type="EMBL" id="BA000045">
    <property type="protein sequence ID" value="BAC90682.1"/>
    <property type="molecule type" value="Genomic_DNA"/>
</dbReference>
<keyword evidence="9" id="KW-1185">Reference proteome</keyword>
<dbReference type="KEGG" id="gvi:gll2741"/>
<dbReference type="GO" id="GO:0031507">
    <property type="term" value="P:heterochromatin formation"/>
    <property type="evidence" value="ECO:0000318"/>
    <property type="project" value="GO_Central"/>
</dbReference>
<evidence type="ECO:0000256" key="4">
    <source>
        <dbReference type="ARBA" id="ARBA00022840"/>
    </source>
</evidence>
<proteinExistence type="predicted"/>
<dbReference type="InterPro" id="IPR057342">
    <property type="entry name" value="DEXDc_RapA"/>
</dbReference>
<dbReference type="SMART" id="SM00490">
    <property type="entry name" value="HELICc"/>
    <property type="match status" value="1"/>
</dbReference>
<dbReference type="Pfam" id="PF00271">
    <property type="entry name" value="Helicase_C"/>
    <property type="match status" value="1"/>
</dbReference>
<dbReference type="SUPFAM" id="SSF52540">
    <property type="entry name" value="P-loop containing nucleoside triphosphate hydrolases"/>
    <property type="match status" value="2"/>
</dbReference>
<reference evidence="8 9" key="2">
    <citation type="journal article" date="2003" name="DNA Res.">
        <title>Complete genome structure of Gloeobacter violaceus PCC 7421, a cyanobacterium that lacks thylakoids (supplement).</title>
        <authorList>
            <person name="Nakamura Y."/>
            <person name="Kaneko T."/>
            <person name="Sato S."/>
            <person name="Mimuro M."/>
            <person name="Miyashita H."/>
            <person name="Tsuchiya T."/>
            <person name="Sasamoto S."/>
            <person name="Watanabe A."/>
            <person name="Kawashima K."/>
            <person name="Kishida Y."/>
            <person name="Kiyokawa C."/>
            <person name="Kohara M."/>
            <person name="Matsumoto M."/>
            <person name="Matsuno A."/>
            <person name="Nakazaki N."/>
            <person name="Shimpo S."/>
            <person name="Takeuchi C."/>
            <person name="Yamada M."/>
            <person name="Tabata S."/>
        </authorList>
    </citation>
    <scope>NUCLEOTIDE SEQUENCE [LARGE SCALE GENOMIC DNA]</scope>
    <source>
        <strain evidence="9">ATCC 29082 / PCC 7421</strain>
    </source>
</reference>
<dbReference type="GO" id="GO:0003677">
    <property type="term" value="F:DNA binding"/>
    <property type="evidence" value="ECO:0000318"/>
    <property type="project" value="GO_Central"/>
</dbReference>
<dbReference type="InParanoid" id="Q7NGZ6"/>
<dbReference type="Pfam" id="PF04851">
    <property type="entry name" value="ResIII"/>
    <property type="match status" value="1"/>
</dbReference>
<dbReference type="PhylomeDB" id="Q7NGZ6"/>
<dbReference type="GO" id="GO:0016787">
    <property type="term" value="F:hydrolase activity"/>
    <property type="evidence" value="ECO:0007669"/>
    <property type="project" value="UniProtKB-KW"/>
</dbReference>
<protein>
    <submittedName>
        <fullName evidence="8">Gll2741 protein</fullName>
    </submittedName>
</protein>
<dbReference type="AlphaFoldDB" id="Q7NGZ6"/>
<dbReference type="eggNOG" id="COG0553">
    <property type="taxonomic scope" value="Bacteria"/>
</dbReference>
<dbReference type="SMART" id="SM00487">
    <property type="entry name" value="DEXDc"/>
    <property type="match status" value="1"/>
</dbReference>
<evidence type="ECO:0000256" key="1">
    <source>
        <dbReference type="ARBA" id="ARBA00022741"/>
    </source>
</evidence>
<evidence type="ECO:0000259" key="6">
    <source>
        <dbReference type="PROSITE" id="PS51192"/>
    </source>
</evidence>
<dbReference type="GO" id="GO:0140750">
    <property type="term" value="F:nucleosome array spacer activity"/>
    <property type="evidence" value="ECO:0000318"/>
    <property type="project" value="GO_Central"/>
</dbReference>
<dbReference type="InterPro" id="IPR027417">
    <property type="entry name" value="P-loop_NTPase"/>
</dbReference>
<evidence type="ECO:0000256" key="3">
    <source>
        <dbReference type="ARBA" id="ARBA00022806"/>
    </source>
</evidence>
<dbReference type="PANTHER" id="PTHR45766:SF6">
    <property type="entry name" value="SWI_SNF-RELATED MATRIX-ASSOCIATED ACTIN-DEPENDENT REGULATOR OF CHROMATIN SUBFAMILY A-LIKE PROTEIN 1"/>
    <property type="match status" value="1"/>
</dbReference>
<dbReference type="RefSeq" id="WP_011142735.1">
    <property type="nucleotide sequence ID" value="NC_005125.1"/>
</dbReference>
<accession>Q7NGZ6</accession>
<dbReference type="PROSITE" id="PS51192">
    <property type="entry name" value="HELICASE_ATP_BIND_1"/>
    <property type="match status" value="1"/>
</dbReference>
<dbReference type="InterPro" id="IPR014001">
    <property type="entry name" value="Helicase_ATP-bd"/>
</dbReference>
<dbReference type="EnsemblBacteria" id="BAC90682">
    <property type="protein sequence ID" value="BAC90682"/>
    <property type="gene ID" value="BAC90682"/>
</dbReference>
<keyword evidence="1" id="KW-0547">Nucleotide-binding</keyword>
<dbReference type="OrthoDB" id="9814088at2"/>
<dbReference type="CDD" id="cd18793">
    <property type="entry name" value="SF2_C_SNF"/>
    <property type="match status" value="1"/>
</dbReference>